<dbReference type="EC" id="3.1.3.36" evidence="1"/>
<accession>A0ACC1IHT2</accession>
<keyword evidence="2" id="KW-1185">Reference proteome</keyword>
<organism evidence="1 2">
    <name type="scientific">Kickxella alabastrina</name>
    <dbReference type="NCBI Taxonomy" id="61397"/>
    <lineage>
        <taxon>Eukaryota</taxon>
        <taxon>Fungi</taxon>
        <taxon>Fungi incertae sedis</taxon>
        <taxon>Zoopagomycota</taxon>
        <taxon>Kickxellomycotina</taxon>
        <taxon>Kickxellomycetes</taxon>
        <taxon>Kickxellales</taxon>
        <taxon>Kickxellaceae</taxon>
        <taxon>Kickxella</taxon>
    </lineage>
</organism>
<gene>
    <name evidence="1" type="primary">syj1_1</name>
    <name evidence="1" type="ORF">LPJ66_007213</name>
</gene>
<evidence type="ECO:0000313" key="2">
    <source>
        <dbReference type="Proteomes" id="UP001150581"/>
    </source>
</evidence>
<name>A0ACC1IHT2_9FUNG</name>
<reference evidence="1" key="1">
    <citation type="submission" date="2022-07" db="EMBL/GenBank/DDBJ databases">
        <title>Phylogenomic reconstructions and comparative analyses of Kickxellomycotina fungi.</title>
        <authorList>
            <person name="Reynolds N.K."/>
            <person name="Stajich J.E."/>
            <person name="Barry K."/>
            <person name="Grigoriev I.V."/>
            <person name="Crous P."/>
            <person name="Smith M.E."/>
        </authorList>
    </citation>
    <scope>NUCLEOTIDE SEQUENCE</scope>
    <source>
        <strain evidence="1">Benny 63K</strain>
    </source>
</reference>
<dbReference type="EMBL" id="JANBPG010001253">
    <property type="protein sequence ID" value="KAJ1890910.1"/>
    <property type="molecule type" value="Genomic_DNA"/>
</dbReference>
<evidence type="ECO:0000313" key="1">
    <source>
        <dbReference type="EMBL" id="KAJ1890910.1"/>
    </source>
</evidence>
<protein>
    <submittedName>
        <fullName evidence="1">Inositol-1,4,5-trisphosphate 5-phosphatase 1</fullName>
        <ecNumber evidence="1">3.1.3.36</ecNumber>
    </submittedName>
</protein>
<dbReference type="Proteomes" id="UP001150581">
    <property type="component" value="Unassembled WGS sequence"/>
</dbReference>
<comment type="caution">
    <text evidence="1">The sequence shown here is derived from an EMBL/GenBank/DDBJ whole genome shotgun (WGS) entry which is preliminary data.</text>
</comment>
<keyword evidence="1" id="KW-0378">Hydrolase</keyword>
<proteinExistence type="predicted"/>
<sequence length="1058" mass="117226">MEAKRFFLYVRSQPRAIALVPVHAISDPNGEFMSVGVARNSTSTDSTGDVRISINMHSVEKVLRYYSPLDIEPIYGSAGILDYQGDTYMFLITQAQPLCDLYGHNERMGCRPVFRVTQVMALSLTDTLYDALAYRRMPGAMYDDMGPGDNDVYGVSNPCASMCGFLGNGAFYFSPVFDLTRSLQSQRMCEISANKPGIFDPDPKFQWNNTLLQVLTDYRIHMCGSAERQTFDSAGFAVSLIEGAVEVHYAGQYPAGNGRSASARAGVFLISRSSSMRSGMRFLTRGVDDEGGVANEVETEIIITTPTWMFSHVQVRGSIPVFWTQEGFQIGSHRVHITRSATATLPATKRHFADLLARYKRVLAVNLLKQSPLQGEFTGVLVADPAGSSESDLGAFYRAMIDAMALPKLLIDYAAFDYNGEVKGGRFERVNMLLRQISSTLGSHQFYLVANDSNAILSMQRGVVRTNCIDCLDRTNVVQSVISRTIVGEFLSQTRVVTSTTADSVLEGLGQLWATNGNSISRLYAGTGALKSDVTASGKSGWAGFLSDASKSISRLMQNNFQDKGKQNTIDTLLGSGDSALVCRPVLLHDPYESVVAAELERELARVSRRDSIHVMLCTYNLHGNPYCGEPLGSWLAMEGDVRPDFIAIGFQEVVNLDVQSVIAADTTNRRVWEQVLSAEINAQYRKAFGRHASGEYALVSSEQLVGVSLLLFAHETLLPRIHGLQMVKCKTGMAGMTGNKGCVAMHMMLDDTSICIVAAHLAAGTTNVAERNADFHSIRTGARFRRGKHIDEHDYSFWLGDLNYRVDLPSDQVRRLISQQQVQSLMMYDQLGMQMAAGKVFREYTEAQIEFLPTYKYDCGTDTYDTSEKMRVPSWTDRIIYKGKGIECLKYYRDEIRFSDHKPVMARMKFDVVSVDKTLKRLITRRLYARRHAGGHSVASAAADEKLIDWAVAPENEKINVDSKFKMPPPSSDTQVWWDKDGLLVRKRLVPNDGASTAKFLNPFAPAVSAYDAAAMTLDSSIKIQPNNSHKLELLGTCDDPFADTGEDISWEPIKPQ</sequence>